<gene>
    <name evidence="2" type="ORF">KCG34_24035</name>
</gene>
<evidence type="ECO:0000256" key="1">
    <source>
        <dbReference type="SAM" id="SignalP"/>
    </source>
</evidence>
<proteinExistence type="predicted"/>
<organism evidence="2 3">
    <name type="scientific">Phenylobacterium montanum</name>
    <dbReference type="NCBI Taxonomy" id="2823693"/>
    <lineage>
        <taxon>Bacteria</taxon>
        <taxon>Pseudomonadati</taxon>
        <taxon>Pseudomonadota</taxon>
        <taxon>Alphaproteobacteria</taxon>
        <taxon>Caulobacterales</taxon>
        <taxon>Caulobacteraceae</taxon>
        <taxon>Phenylobacterium</taxon>
    </lineage>
</organism>
<keyword evidence="3" id="KW-1185">Reference proteome</keyword>
<name>A0A975IV06_9CAUL</name>
<keyword evidence="1" id="KW-0732">Signal</keyword>
<dbReference type="Proteomes" id="UP000676409">
    <property type="component" value="Chromosome"/>
</dbReference>
<protein>
    <submittedName>
        <fullName evidence="2">Uncharacterized protein</fullName>
    </submittedName>
</protein>
<dbReference type="AlphaFoldDB" id="A0A975IV06"/>
<dbReference type="KEGG" id="caul:KCG34_24035"/>
<reference evidence="2" key="1">
    <citation type="submission" date="2021-04" db="EMBL/GenBank/DDBJ databases">
        <title>The complete genome sequence of Caulobacter sp. S6.</title>
        <authorList>
            <person name="Tang Y."/>
            <person name="Ouyang W."/>
            <person name="Liu Q."/>
            <person name="Huang B."/>
            <person name="Guo Z."/>
            <person name="Lei P."/>
        </authorList>
    </citation>
    <scope>NUCLEOTIDE SEQUENCE</scope>
    <source>
        <strain evidence="2">S6</strain>
    </source>
</reference>
<dbReference type="PROSITE" id="PS51257">
    <property type="entry name" value="PROKAR_LIPOPROTEIN"/>
    <property type="match status" value="1"/>
</dbReference>
<feature type="chain" id="PRO_5038122586" evidence="1">
    <location>
        <begin position="27"/>
        <end position="95"/>
    </location>
</feature>
<accession>A0A975IV06</accession>
<evidence type="ECO:0000313" key="3">
    <source>
        <dbReference type="Proteomes" id="UP000676409"/>
    </source>
</evidence>
<feature type="signal peptide" evidence="1">
    <location>
        <begin position="1"/>
        <end position="26"/>
    </location>
</feature>
<evidence type="ECO:0000313" key="2">
    <source>
        <dbReference type="EMBL" id="QUD88064.1"/>
    </source>
</evidence>
<dbReference type="EMBL" id="CP073078">
    <property type="protein sequence ID" value="QUD88064.1"/>
    <property type="molecule type" value="Genomic_DNA"/>
</dbReference>
<dbReference type="RefSeq" id="WP_211938115.1">
    <property type="nucleotide sequence ID" value="NZ_CP073078.1"/>
</dbReference>
<sequence length="95" mass="9958">MIRKPGLIAGAAIALLAGCASTPDVAPPSVMHTVEVPTPVRCRPDLGPEPDYPDTDEALRAAPDLFSRVRLLLAGRMLRIARDQQKTAALAACAG</sequence>